<protein>
    <submittedName>
        <fullName evidence="2">Calcium-activated chloride channel regulator 4A-like</fullName>
    </submittedName>
</protein>
<proteinExistence type="predicted"/>
<name>A0AAV4HKF1_9GAST</name>
<evidence type="ECO:0000313" key="2">
    <source>
        <dbReference type="EMBL" id="GFR97606.1"/>
    </source>
</evidence>
<dbReference type="EMBL" id="BMAT01012705">
    <property type="protein sequence ID" value="GFR97606.1"/>
    <property type="molecule type" value="Genomic_DNA"/>
</dbReference>
<accession>A0AAV4HKF1</accession>
<dbReference type="PROSITE" id="PS51257">
    <property type="entry name" value="PROKAR_LIPOPROTEIN"/>
    <property type="match status" value="1"/>
</dbReference>
<dbReference type="Proteomes" id="UP000762676">
    <property type="component" value="Unassembled WGS sequence"/>
</dbReference>
<comment type="caution">
    <text evidence="2">The sequence shown here is derived from an EMBL/GenBank/DDBJ whole genome shotgun (WGS) entry which is preliminary data.</text>
</comment>
<keyword evidence="3" id="KW-1185">Reference proteome</keyword>
<feature type="domain" description="Calcium-activated chloride channel N-terminal" evidence="1">
    <location>
        <begin position="41"/>
        <end position="100"/>
    </location>
</feature>
<sequence length="100" mass="11401">MASSRCLSLSYFVAVIKSSLPVLYVFSSCPLIRLPLRLRSNVVCYRCSMEVEGSILNEFTNSPCQFDFFTGKPERNCRFFPRMAANKAASSIMFMQYLES</sequence>
<evidence type="ECO:0000313" key="3">
    <source>
        <dbReference type="Proteomes" id="UP000762676"/>
    </source>
</evidence>
<evidence type="ECO:0000259" key="1">
    <source>
        <dbReference type="Pfam" id="PF08434"/>
    </source>
</evidence>
<gene>
    <name evidence="2" type="ORF">ElyMa_006328300</name>
</gene>
<dbReference type="Pfam" id="PF08434">
    <property type="entry name" value="CLCA"/>
    <property type="match status" value="1"/>
</dbReference>
<organism evidence="2 3">
    <name type="scientific">Elysia marginata</name>
    <dbReference type="NCBI Taxonomy" id="1093978"/>
    <lineage>
        <taxon>Eukaryota</taxon>
        <taxon>Metazoa</taxon>
        <taxon>Spiralia</taxon>
        <taxon>Lophotrochozoa</taxon>
        <taxon>Mollusca</taxon>
        <taxon>Gastropoda</taxon>
        <taxon>Heterobranchia</taxon>
        <taxon>Euthyneura</taxon>
        <taxon>Panpulmonata</taxon>
        <taxon>Sacoglossa</taxon>
        <taxon>Placobranchoidea</taxon>
        <taxon>Plakobranchidae</taxon>
        <taxon>Elysia</taxon>
    </lineage>
</organism>
<feature type="non-terminal residue" evidence="2">
    <location>
        <position position="100"/>
    </location>
</feature>
<dbReference type="InterPro" id="IPR013642">
    <property type="entry name" value="CLCA_N"/>
</dbReference>
<reference evidence="2 3" key="1">
    <citation type="journal article" date="2021" name="Elife">
        <title>Chloroplast acquisition without the gene transfer in kleptoplastic sea slugs, Plakobranchus ocellatus.</title>
        <authorList>
            <person name="Maeda T."/>
            <person name="Takahashi S."/>
            <person name="Yoshida T."/>
            <person name="Shimamura S."/>
            <person name="Takaki Y."/>
            <person name="Nagai Y."/>
            <person name="Toyoda A."/>
            <person name="Suzuki Y."/>
            <person name="Arimoto A."/>
            <person name="Ishii H."/>
            <person name="Satoh N."/>
            <person name="Nishiyama T."/>
            <person name="Hasebe M."/>
            <person name="Maruyama T."/>
            <person name="Minagawa J."/>
            <person name="Obokata J."/>
            <person name="Shigenobu S."/>
        </authorList>
    </citation>
    <scope>NUCLEOTIDE SEQUENCE [LARGE SCALE GENOMIC DNA]</scope>
</reference>
<dbReference type="AlphaFoldDB" id="A0AAV4HKF1"/>